<feature type="chain" id="PRO_5045831403" description="SPOR domain-containing protein" evidence="3">
    <location>
        <begin position="22"/>
        <end position="803"/>
    </location>
</feature>
<keyword evidence="3" id="KW-0732">Signal</keyword>
<feature type="signal peptide" evidence="3">
    <location>
        <begin position="1"/>
        <end position="21"/>
    </location>
</feature>
<keyword evidence="6" id="KW-1185">Reference proteome</keyword>
<evidence type="ECO:0000259" key="4">
    <source>
        <dbReference type="PROSITE" id="PS51724"/>
    </source>
</evidence>
<sequence>MRAVRLIASVSALTLASAANAQSSYPSPYGSSPYASVPSPYSVQPLSDADLLASQIRLLAANPQDLQALIRAGELALRLDDDTAAAAFFARAERIDPRNARVKAGEGSLLVSAERPGDALRHFAEAERLGADPRSFAADRGLAYDLIGEQERAQRDYRVALRAGANDETQRRYALSLGISGKRELALTQIDQLLRKSDRGAWRARAFILAMAGDKAGAEKIATSMMPSGMAQGLQPFFEILSSLRPADRAFAVHFGEVRPSLDRVNDARLVPPLAALGPDPTAPVQVAAVVKAPVVVDAREERRRAKEARRNRGRVEVVASVAPPPPPPLPAPPSYGAIAPRTALAANAPMTGAPTATFVQRLPGTPAVQSPYAQPQRAPATPYVQPLPAVPYAQALPAPRYVQRAPVTAAQAANTAAMAQLRTLPTTPSVTVPSRPIQTAAAPTQATIAAPAATVAAPLPVAVPQVSAPVVRAPAPTAVASATAAPVVLAASNIPLPVGDRGTAASTTRLGATPGGLVAAPSISTAGAAVPSQATAPTQIATAPPGGTLAAAAESATIVAATPAPVDVAPTPVAPTPAAPTPVRSEDSILAAIISDIKVPANESPVETAPSPTPAPIERARAVVPPVDTTRADEVAAQKKLAAEKKLADKKAADQLALAEAKKAAADKKLADTKKAAADKKIADAKKAVADKKLADAKKAAEEKRKNDPKLLEPSRIWVQVAGGANENDLPKQWSKLRSGNKQLAGRSGWTTPLRATNRILTGPFKTDDEAQAFVNKIAKDGVSGFVFVSDAGQKISKLGAK</sequence>
<keyword evidence="2" id="KW-0175">Coiled coil</keyword>
<feature type="coiled-coil region" evidence="2">
    <location>
        <begin position="657"/>
        <end position="708"/>
    </location>
</feature>
<dbReference type="PROSITE" id="PS51724">
    <property type="entry name" value="SPOR"/>
    <property type="match status" value="1"/>
</dbReference>
<dbReference type="SUPFAM" id="SSF48452">
    <property type="entry name" value="TPR-like"/>
    <property type="match status" value="1"/>
</dbReference>
<dbReference type="RefSeq" id="WP_189675477.1">
    <property type="nucleotide sequence ID" value="NZ_BNAQ01000001.1"/>
</dbReference>
<feature type="repeat" description="TPR" evidence="1">
    <location>
        <begin position="66"/>
        <end position="99"/>
    </location>
</feature>
<evidence type="ECO:0000256" key="2">
    <source>
        <dbReference type="SAM" id="Coils"/>
    </source>
</evidence>
<reference evidence="6" key="1">
    <citation type="journal article" date="2019" name="Int. J. Syst. Evol. Microbiol.">
        <title>The Global Catalogue of Microorganisms (GCM) 10K type strain sequencing project: providing services to taxonomists for standard genome sequencing and annotation.</title>
        <authorList>
            <consortium name="The Broad Institute Genomics Platform"/>
            <consortium name="The Broad Institute Genome Sequencing Center for Infectious Disease"/>
            <person name="Wu L."/>
            <person name="Ma J."/>
        </authorList>
    </citation>
    <scope>NUCLEOTIDE SEQUENCE [LARGE SCALE GENOMIC DNA]</scope>
    <source>
        <strain evidence="6">CGMCC 1.8957</strain>
    </source>
</reference>
<dbReference type="InterPro" id="IPR007730">
    <property type="entry name" value="SPOR-like_dom"/>
</dbReference>
<dbReference type="Gene3D" id="1.25.40.10">
    <property type="entry name" value="Tetratricopeptide repeat domain"/>
    <property type="match status" value="1"/>
</dbReference>
<dbReference type="SUPFAM" id="SSF110997">
    <property type="entry name" value="Sporulation related repeat"/>
    <property type="match status" value="1"/>
</dbReference>
<evidence type="ECO:0000313" key="6">
    <source>
        <dbReference type="Proteomes" id="UP000652430"/>
    </source>
</evidence>
<dbReference type="EMBL" id="BNAQ01000001">
    <property type="protein sequence ID" value="GHH12372.1"/>
    <property type="molecule type" value="Genomic_DNA"/>
</dbReference>
<dbReference type="InterPro" id="IPR011990">
    <property type="entry name" value="TPR-like_helical_dom_sf"/>
</dbReference>
<dbReference type="InterPro" id="IPR019734">
    <property type="entry name" value="TPR_rpt"/>
</dbReference>
<evidence type="ECO:0000313" key="5">
    <source>
        <dbReference type="EMBL" id="GHH12372.1"/>
    </source>
</evidence>
<dbReference type="PROSITE" id="PS50005">
    <property type="entry name" value="TPR"/>
    <property type="match status" value="1"/>
</dbReference>
<dbReference type="Proteomes" id="UP000652430">
    <property type="component" value="Unassembled WGS sequence"/>
</dbReference>
<accession>A0ABQ3LFH8</accession>
<name>A0ABQ3LFH8_9SPHN</name>
<organism evidence="5 6">
    <name type="scientific">Sphingomonas glacialis</name>
    <dbReference type="NCBI Taxonomy" id="658225"/>
    <lineage>
        <taxon>Bacteria</taxon>
        <taxon>Pseudomonadati</taxon>
        <taxon>Pseudomonadota</taxon>
        <taxon>Alphaproteobacteria</taxon>
        <taxon>Sphingomonadales</taxon>
        <taxon>Sphingomonadaceae</taxon>
        <taxon>Sphingomonas</taxon>
    </lineage>
</organism>
<comment type="caution">
    <text evidence="5">The sequence shown here is derived from an EMBL/GenBank/DDBJ whole genome shotgun (WGS) entry which is preliminary data.</text>
</comment>
<dbReference type="InterPro" id="IPR036680">
    <property type="entry name" value="SPOR-like_sf"/>
</dbReference>
<protein>
    <recommendedName>
        <fullName evidence="4">SPOR domain-containing protein</fullName>
    </recommendedName>
</protein>
<feature type="domain" description="SPOR" evidence="4">
    <location>
        <begin position="712"/>
        <end position="792"/>
    </location>
</feature>
<dbReference type="Pfam" id="PF05036">
    <property type="entry name" value="SPOR"/>
    <property type="match status" value="1"/>
</dbReference>
<keyword evidence="1" id="KW-0802">TPR repeat</keyword>
<evidence type="ECO:0000256" key="3">
    <source>
        <dbReference type="SAM" id="SignalP"/>
    </source>
</evidence>
<evidence type="ECO:0000256" key="1">
    <source>
        <dbReference type="PROSITE-ProRule" id="PRU00339"/>
    </source>
</evidence>
<proteinExistence type="predicted"/>
<gene>
    <name evidence="5" type="ORF">GCM10008023_12430</name>
</gene>